<dbReference type="Proteomes" id="UP001164819">
    <property type="component" value="Chromosome"/>
</dbReference>
<gene>
    <name evidence="3" type="ORF">NB645_06020</name>
    <name evidence="2" type="ORF">NB646_07240</name>
</gene>
<dbReference type="PANTHER" id="PTHR37017">
    <property type="entry name" value="AB HYDROLASE-1 DOMAIN-CONTAINING PROTEIN-RELATED"/>
    <property type="match status" value="1"/>
</dbReference>
<keyword evidence="2" id="KW-0378">Hydrolase</keyword>
<dbReference type="Gene3D" id="3.40.50.1820">
    <property type="entry name" value="alpha/beta hydrolase"/>
    <property type="match status" value="1"/>
</dbReference>
<accession>A0A9E9L739</accession>
<dbReference type="Pfam" id="PF12697">
    <property type="entry name" value="Abhydrolase_6"/>
    <property type="match status" value="1"/>
</dbReference>
<evidence type="ECO:0000313" key="4">
    <source>
        <dbReference type="Proteomes" id="UP001164794"/>
    </source>
</evidence>
<name>A0A9E9L739_9BURK</name>
<dbReference type="EMBL" id="CP098251">
    <property type="protein sequence ID" value="WAV90651.1"/>
    <property type="molecule type" value="Genomic_DNA"/>
</dbReference>
<organism evidence="2">
    <name type="scientific">Oxalobacter aliiformigenes</name>
    <dbReference type="NCBI Taxonomy" id="2946593"/>
    <lineage>
        <taxon>Bacteria</taxon>
        <taxon>Pseudomonadati</taxon>
        <taxon>Pseudomonadota</taxon>
        <taxon>Betaproteobacteria</taxon>
        <taxon>Burkholderiales</taxon>
        <taxon>Oxalobacteraceae</taxon>
        <taxon>Oxalobacter</taxon>
    </lineage>
</organism>
<dbReference type="EMBL" id="CP098248">
    <property type="protein sequence ID" value="WAV96406.1"/>
    <property type="molecule type" value="Genomic_DNA"/>
</dbReference>
<dbReference type="SUPFAM" id="SSF53474">
    <property type="entry name" value="alpha/beta-Hydrolases"/>
    <property type="match status" value="1"/>
</dbReference>
<dbReference type="RefSeq" id="WP_269263883.1">
    <property type="nucleotide sequence ID" value="NZ_CP098248.1"/>
</dbReference>
<dbReference type="PANTHER" id="PTHR37017:SF11">
    <property type="entry name" value="ESTERASE_LIPASE_THIOESTERASE DOMAIN-CONTAINING PROTEIN"/>
    <property type="match status" value="1"/>
</dbReference>
<dbReference type="InterPro" id="IPR000073">
    <property type="entry name" value="AB_hydrolase_1"/>
</dbReference>
<reference evidence="2" key="2">
    <citation type="journal article" date="2022" name="Front. Microbiol.">
        <title>New perspectives on an old grouping: The genomic and phenotypic variability of Oxalobacter formigenes and the implications for calcium oxalate stone prevention.</title>
        <authorList>
            <person name="Chmiel J.A."/>
            <person name="Carr C."/>
            <person name="Stuivenberg G.A."/>
            <person name="Venema R."/>
            <person name="Chanyi R.M."/>
            <person name="Al K.F."/>
            <person name="Giguere D."/>
            <person name="Say H."/>
            <person name="Akouris P.P."/>
            <person name="Dominguez Romero S.A."/>
            <person name="Kwong A."/>
            <person name="Tai V."/>
            <person name="Koval S.F."/>
            <person name="Razvi H."/>
            <person name="Bjazevic J."/>
            <person name="Burton J.P."/>
        </authorList>
    </citation>
    <scope>NUCLEOTIDE SEQUENCE</scope>
    <source>
        <strain evidence="2">OxK</strain>
    </source>
</reference>
<reference evidence="3" key="1">
    <citation type="journal article" date="2022" name="Front. Microbiol.">
        <title>New perspectives on an old grouping: The genomic and phenotypic variability of Oxalobacter formigenes and the implications for calcium oxalate stone prevention.</title>
        <authorList>
            <person name="Chmiel J.A."/>
            <person name="Carr C."/>
            <person name="Stuivenberg G.A."/>
            <person name="Venema R."/>
            <person name="Chanyi R.M."/>
            <person name="Al K.F."/>
            <person name="Giguere D."/>
            <person name="Say H."/>
            <person name="Akouris P.P."/>
            <person name="Dominguez Romero S.A."/>
            <person name="Kwong A."/>
            <person name="Tai V."/>
            <person name="Koval S.F."/>
            <person name="Razvi H."/>
            <person name="Bjazevic J."/>
            <person name="Burton J.P."/>
        </authorList>
    </citation>
    <scope>NUCLEOTIDE SEQUENCE</scope>
    <source>
        <strain evidence="3">HOxNP-1</strain>
    </source>
</reference>
<dbReference type="AlphaFoldDB" id="A0A9E9L739"/>
<proteinExistence type="predicted"/>
<evidence type="ECO:0000313" key="2">
    <source>
        <dbReference type="EMBL" id="WAV90651.1"/>
    </source>
</evidence>
<protein>
    <submittedName>
        <fullName evidence="2">Alpha/beta hydrolase</fullName>
    </submittedName>
</protein>
<sequence>MATKPTIILVHGAWSDAYHWENVILGLYAKGYKVRAVENSLKSLEEDIDNTIRLIGAHPEPVILVGHDYGGAVITRAGNEDNVVGLVYCAAYSLDESETINDVLAYRDPSPSAMNFIDTLDDYIWIKYDKFKDSYCQDVADDKAYVMSVTQKPIYAKTLNDPSGEAAWKNVPSWYQISSKDRIIPPETQKWLADRLEAKKVITLDSSHASIISHANDIVNLIDEAAKSLG</sequence>
<feature type="domain" description="AB hydrolase-1" evidence="1">
    <location>
        <begin position="7"/>
        <end position="217"/>
    </location>
</feature>
<keyword evidence="4" id="KW-1185">Reference proteome</keyword>
<dbReference type="Proteomes" id="UP001164794">
    <property type="component" value="Chromosome"/>
</dbReference>
<evidence type="ECO:0000259" key="1">
    <source>
        <dbReference type="Pfam" id="PF12697"/>
    </source>
</evidence>
<dbReference type="InterPro" id="IPR052897">
    <property type="entry name" value="Sec-Metab_Biosynth_Hydrolase"/>
</dbReference>
<dbReference type="InterPro" id="IPR029058">
    <property type="entry name" value="AB_hydrolase_fold"/>
</dbReference>
<evidence type="ECO:0000313" key="3">
    <source>
        <dbReference type="EMBL" id="WAV96406.1"/>
    </source>
</evidence>
<dbReference type="GO" id="GO:0016787">
    <property type="term" value="F:hydrolase activity"/>
    <property type="evidence" value="ECO:0007669"/>
    <property type="project" value="UniProtKB-KW"/>
</dbReference>